<organism evidence="1 2">
    <name type="scientific">Dreissena polymorpha</name>
    <name type="common">Zebra mussel</name>
    <name type="synonym">Mytilus polymorpha</name>
    <dbReference type="NCBI Taxonomy" id="45954"/>
    <lineage>
        <taxon>Eukaryota</taxon>
        <taxon>Metazoa</taxon>
        <taxon>Spiralia</taxon>
        <taxon>Lophotrochozoa</taxon>
        <taxon>Mollusca</taxon>
        <taxon>Bivalvia</taxon>
        <taxon>Autobranchia</taxon>
        <taxon>Heteroconchia</taxon>
        <taxon>Euheterodonta</taxon>
        <taxon>Imparidentia</taxon>
        <taxon>Neoheterodontei</taxon>
        <taxon>Myida</taxon>
        <taxon>Dreissenoidea</taxon>
        <taxon>Dreissenidae</taxon>
        <taxon>Dreissena</taxon>
    </lineage>
</organism>
<accession>A0A9D4S8X8</accession>
<name>A0A9D4S8X8_DREPO</name>
<dbReference type="Proteomes" id="UP000828390">
    <property type="component" value="Unassembled WGS sequence"/>
</dbReference>
<sequence>MKIFGSWESVLRLVRMKETHWKTTRILGIKQRIKQRISTELVSMNEPHWKTMRISGISTEYILSRNILSILSLKEPGISTDREAVLSNMAPDTKVLDGRTAGRTDNAKTISLRLWREIIKRDAKLNA</sequence>
<reference evidence="1" key="2">
    <citation type="submission" date="2020-11" db="EMBL/GenBank/DDBJ databases">
        <authorList>
            <person name="McCartney M.A."/>
            <person name="Auch B."/>
            <person name="Kono T."/>
            <person name="Mallez S."/>
            <person name="Becker A."/>
            <person name="Gohl D.M."/>
            <person name="Silverstein K.A.T."/>
            <person name="Koren S."/>
            <person name="Bechman K.B."/>
            <person name="Herman A."/>
            <person name="Abrahante J.E."/>
            <person name="Garbe J."/>
        </authorList>
    </citation>
    <scope>NUCLEOTIDE SEQUENCE</scope>
    <source>
        <strain evidence="1">Duluth1</strain>
        <tissue evidence="1">Whole animal</tissue>
    </source>
</reference>
<dbReference type="EMBL" id="JAIWYP010000001">
    <property type="protein sequence ID" value="KAH3894868.1"/>
    <property type="molecule type" value="Genomic_DNA"/>
</dbReference>
<dbReference type="AlphaFoldDB" id="A0A9D4S8X8"/>
<protein>
    <submittedName>
        <fullName evidence="1">Uncharacterized protein</fullName>
    </submittedName>
</protein>
<evidence type="ECO:0000313" key="2">
    <source>
        <dbReference type="Proteomes" id="UP000828390"/>
    </source>
</evidence>
<reference evidence="1" key="1">
    <citation type="journal article" date="2019" name="bioRxiv">
        <title>The Genome of the Zebra Mussel, Dreissena polymorpha: A Resource for Invasive Species Research.</title>
        <authorList>
            <person name="McCartney M.A."/>
            <person name="Auch B."/>
            <person name="Kono T."/>
            <person name="Mallez S."/>
            <person name="Zhang Y."/>
            <person name="Obille A."/>
            <person name="Becker A."/>
            <person name="Abrahante J.E."/>
            <person name="Garbe J."/>
            <person name="Badalamenti J.P."/>
            <person name="Herman A."/>
            <person name="Mangelson H."/>
            <person name="Liachko I."/>
            <person name="Sullivan S."/>
            <person name="Sone E.D."/>
            <person name="Koren S."/>
            <person name="Silverstein K.A.T."/>
            <person name="Beckman K.B."/>
            <person name="Gohl D.M."/>
        </authorList>
    </citation>
    <scope>NUCLEOTIDE SEQUENCE</scope>
    <source>
        <strain evidence="1">Duluth1</strain>
        <tissue evidence="1">Whole animal</tissue>
    </source>
</reference>
<keyword evidence="2" id="KW-1185">Reference proteome</keyword>
<evidence type="ECO:0000313" key="1">
    <source>
        <dbReference type="EMBL" id="KAH3894868.1"/>
    </source>
</evidence>
<proteinExistence type="predicted"/>
<comment type="caution">
    <text evidence="1">The sequence shown here is derived from an EMBL/GenBank/DDBJ whole genome shotgun (WGS) entry which is preliminary data.</text>
</comment>
<gene>
    <name evidence="1" type="ORF">DPMN_019027</name>
</gene>